<dbReference type="OrthoDB" id="7452072at2"/>
<dbReference type="EMBL" id="VHSG01000012">
    <property type="protein sequence ID" value="TQV78771.1"/>
    <property type="molecule type" value="Genomic_DNA"/>
</dbReference>
<gene>
    <name evidence="2" type="ORF">FKG94_12175</name>
</gene>
<feature type="transmembrane region" description="Helical" evidence="1">
    <location>
        <begin position="225"/>
        <end position="243"/>
    </location>
</feature>
<dbReference type="Proteomes" id="UP000319732">
    <property type="component" value="Unassembled WGS sequence"/>
</dbReference>
<keyword evidence="1" id="KW-0812">Transmembrane</keyword>
<protein>
    <submittedName>
        <fullName evidence="2">Uncharacterized protein</fullName>
    </submittedName>
</protein>
<dbReference type="AlphaFoldDB" id="A0A545TNM6"/>
<feature type="transmembrane region" description="Helical" evidence="1">
    <location>
        <begin position="200"/>
        <end position="218"/>
    </location>
</feature>
<evidence type="ECO:0000256" key="1">
    <source>
        <dbReference type="SAM" id="Phobius"/>
    </source>
</evidence>
<name>A0A545TNM6_9GAMM</name>
<feature type="transmembrane region" description="Helical" evidence="1">
    <location>
        <begin position="121"/>
        <end position="144"/>
    </location>
</feature>
<proteinExistence type="predicted"/>
<reference evidence="2 3" key="1">
    <citation type="submission" date="2019-06" db="EMBL/GenBank/DDBJ databases">
        <title>Whole genome sequence for Cellvibrionaceae sp. R142.</title>
        <authorList>
            <person name="Wang G."/>
        </authorList>
    </citation>
    <scope>NUCLEOTIDE SEQUENCE [LARGE SCALE GENOMIC DNA]</scope>
    <source>
        <strain evidence="2 3">R142</strain>
    </source>
</reference>
<feature type="transmembrane region" description="Helical" evidence="1">
    <location>
        <begin position="33"/>
        <end position="54"/>
    </location>
</feature>
<comment type="caution">
    <text evidence="2">The sequence shown here is derived from an EMBL/GenBank/DDBJ whole genome shotgun (WGS) entry which is preliminary data.</text>
</comment>
<evidence type="ECO:0000313" key="3">
    <source>
        <dbReference type="Proteomes" id="UP000319732"/>
    </source>
</evidence>
<evidence type="ECO:0000313" key="2">
    <source>
        <dbReference type="EMBL" id="TQV78771.1"/>
    </source>
</evidence>
<dbReference type="RefSeq" id="WP_142904606.1">
    <property type="nucleotide sequence ID" value="NZ_ML660093.1"/>
</dbReference>
<feature type="transmembrane region" description="Helical" evidence="1">
    <location>
        <begin position="263"/>
        <end position="281"/>
    </location>
</feature>
<keyword evidence="1" id="KW-0472">Membrane</keyword>
<keyword evidence="1" id="KW-1133">Transmembrane helix</keyword>
<feature type="transmembrane region" description="Helical" evidence="1">
    <location>
        <begin position="89"/>
        <end position="109"/>
    </location>
</feature>
<organism evidence="2 3">
    <name type="scientific">Exilibacterium tricleocarpae</name>
    <dbReference type="NCBI Taxonomy" id="2591008"/>
    <lineage>
        <taxon>Bacteria</taxon>
        <taxon>Pseudomonadati</taxon>
        <taxon>Pseudomonadota</taxon>
        <taxon>Gammaproteobacteria</taxon>
        <taxon>Cellvibrionales</taxon>
        <taxon>Cellvibrionaceae</taxon>
        <taxon>Exilibacterium</taxon>
    </lineage>
</organism>
<keyword evidence="3" id="KW-1185">Reference proteome</keyword>
<sequence length="287" mass="31189">MKILFLTLIALSLVPLFIGFAMLWRTPRSESQIMLSVPASILLCALSFNLTFFVQEIGLVVPKALVPDLNPILYHNDHSWSGDAEIAELLQGTGAIATLTSGLVSIALLRVFRNASATWRLFFFWMSFQGLYQALTQLAIGALVAGNDMGRALAFLQISQAGKMIILAVAVLGLAVSGLTLARIYPFSFRGEPARYNCNSALHLLLVSIIAVALVIPFRMPRELIEVLFVPMVVNIIGVSWMILGTGFSQAPVAAIDDQPPTVIGPATALVLTLVFFQLFLRPGVEF</sequence>
<accession>A0A545TNM6</accession>
<feature type="transmembrane region" description="Helical" evidence="1">
    <location>
        <begin position="165"/>
        <end position="185"/>
    </location>
</feature>